<reference evidence="1" key="1">
    <citation type="journal article" date="2021" name="Front. Plant Sci.">
        <title>Chromosome-Scale Genome Assembly for Chinese Sour Jujube and Insights Into Its Genome Evolution and Domestication Signature.</title>
        <authorList>
            <person name="Shen L.-Y."/>
            <person name="Luo H."/>
            <person name="Wang X.-L."/>
            <person name="Wang X.-M."/>
            <person name="Qiu X.-J."/>
            <person name="Liu H."/>
            <person name="Zhou S.-S."/>
            <person name="Jia K.-H."/>
            <person name="Nie S."/>
            <person name="Bao Y.-T."/>
            <person name="Zhang R.-G."/>
            <person name="Yun Q.-Z."/>
            <person name="Chai Y.-H."/>
            <person name="Lu J.-Y."/>
            <person name="Li Y."/>
            <person name="Zhao S.-W."/>
            <person name="Mao J.-F."/>
            <person name="Jia S.-G."/>
            <person name="Mao Y.-M."/>
        </authorList>
    </citation>
    <scope>NUCLEOTIDE SEQUENCE</scope>
    <source>
        <strain evidence="1">AT0</strain>
        <tissue evidence="1">Leaf</tissue>
    </source>
</reference>
<dbReference type="InterPro" id="IPR032675">
    <property type="entry name" value="LRR_dom_sf"/>
</dbReference>
<evidence type="ECO:0000313" key="1">
    <source>
        <dbReference type="EMBL" id="KAH7513746.1"/>
    </source>
</evidence>
<proteinExistence type="predicted"/>
<dbReference type="AlphaFoldDB" id="A0A978UG15"/>
<comment type="caution">
    <text evidence="1">The sequence shown here is derived from an EMBL/GenBank/DDBJ whole genome shotgun (WGS) entry which is preliminary data.</text>
</comment>
<dbReference type="EMBL" id="JAEACU010000011">
    <property type="protein sequence ID" value="KAH7513746.1"/>
    <property type="molecule type" value="Genomic_DNA"/>
</dbReference>
<sequence>MRLPFCSKLETLPPFPPALNILEVHDCQGLKSLPELPSSCFNVNALHCTSLEKISNWKPPFLQEMDLDHSFIYEQSSLYVRWTTFHHVITRLLVKEKEPHGYLIMPPQDGGWNGMNPDLGSKWDE</sequence>
<accession>A0A978UG15</accession>
<protein>
    <submittedName>
        <fullName evidence="1">Uncharacterized protein</fullName>
    </submittedName>
</protein>
<gene>
    <name evidence="1" type="ORF">FEM48_Zijuj11G0014100</name>
</gene>
<evidence type="ECO:0000313" key="2">
    <source>
        <dbReference type="Proteomes" id="UP000813462"/>
    </source>
</evidence>
<organism evidence="1 2">
    <name type="scientific">Ziziphus jujuba var. spinosa</name>
    <dbReference type="NCBI Taxonomy" id="714518"/>
    <lineage>
        <taxon>Eukaryota</taxon>
        <taxon>Viridiplantae</taxon>
        <taxon>Streptophyta</taxon>
        <taxon>Embryophyta</taxon>
        <taxon>Tracheophyta</taxon>
        <taxon>Spermatophyta</taxon>
        <taxon>Magnoliopsida</taxon>
        <taxon>eudicotyledons</taxon>
        <taxon>Gunneridae</taxon>
        <taxon>Pentapetalae</taxon>
        <taxon>rosids</taxon>
        <taxon>fabids</taxon>
        <taxon>Rosales</taxon>
        <taxon>Rhamnaceae</taxon>
        <taxon>Paliureae</taxon>
        <taxon>Ziziphus</taxon>
    </lineage>
</organism>
<name>A0A978UG15_ZIZJJ</name>
<dbReference type="Proteomes" id="UP000813462">
    <property type="component" value="Unassembled WGS sequence"/>
</dbReference>
<dbReference type="Gene3D" id="3.80.10.10">
    <property type="entry name" value="Ribonuclease Inhibitor"/>
    <property type="match status" value="1"/>
</dbReference>